<evidence type="ECO:0000313" key="7">
    <source>
        <dbReference type="Proteomes" id="UP000004200"/>
    </source>
</evidence>
<evidence type="ECO:0000256" key="2">
    <source>
        <dbReference type="ARBA" id="ARBA00022723"/>
    </source>
</evidence>
<dbReference type="Proteomes" id="UP000004200">
    <property type="component" value="Unassembled WGS sequence"/>
</dbReference>
<keyword evidence="1" id="KW-0004">4Fe-4S</keyword>
<evidence type="ECO:0000313" key="6">
    <source>
        <dbReference type="EMBL" id="EGV32135.1"/>
    </source>
</evidence>
<comment type="caution">
    <text evidence="6">The sequence shown here is derived from an EMBL/GenBank/DDBJ whole genome shotgun (WGS) entry which is preliminary data.</text>
</comment>
<evidence type="ECO:0000259" key="5">
    <source>
        <dbReference type="SMART" id="SM00478"/>
    </source>
</evidence>
<dbReference type="PANTHER" id="PTHR10359">
    <property type="entry name" value="A/G-SPECIFIC ADENINE GLYCOSYLASE/ENDONUCLEASE III"/>
    <property type="match status" value="1"/>
</dbReference>
<evidence type="ECO:0000256" key="1">
    <source>
        <dbReference type="ARBA" id="ARBA00022485"/>
    </source>
</evidence>
<dbReference type="GO" id="GO:0046872">
    <property type="term" value="F:metal ion binding"/>
    <property type="evidence" value="ECO:0007669"/>
    <property type="project" value="UniProtKB-KW"/>
</dbReference>
<dbReference type="InterPro" id="IPR003265">
    <property type="entry name" value="HhH-GPD_domain"/>
</dbReference>
<gene>
    <name evidence="6" type="ORF">ThidrDRAFT_1371</name>
</gene>
<dbReference type="GO" id="GO:0051539">
    <property type="term" value="F:4 iron, 4 sulfur cluster binding"/>
    <property type="evidence" value="ECO:0007669"/>
    <property type="project" value="UniProtKB-KW"/>
</dbReference>
<dbReference type="PIRSF" id="PIRSF001435">
    <property type="entry name" value="Nth"/>
    <property type="match status" value="1"/>
</dbReference>
<reference evidence="6 7" key="1">
    <citation type="submission" date="2011-06" db="EMBL/GenBank/DDBJ databases">
        <title>The draft genome of Thiorhodococcus drewsii AZ1.</title>
        <authorList>
            <consortium name="US DOE Joint Genome Institute (JGI-PGF)"/>
            <person name="Lucas S."/>
            <person name="Han J."/>
            <person name="Lapidus A."/>
            <person name="Cheng J.-F."/>
            <person name="Goodwin L."/>
            <person name="Pitluck S."/>
            <person name="Peters L."/>
            <person name="Land M.L."/>
            <person name="Hauser L."/>
            <person name="Vogl K."/>
            <person name="Liu Z."/>
            <person name="Imhoff J."/>
            <person name="Thiel V."/>
            <person name="Frigaard N.-U."/>
            <person name="Bryant D.A."/>
            <person name="Woyke T.J."/>
        </authorList>
    </citation>
    <scope>NUCLEOTIDE SEQUENCE [LARGE SCALE GENOMIC DNA]</scope>
    <source>
        <strain evidence="6 7">AZ1</strain>
    </source>
</reference>
<dbReference type="SMART" id="SM00478">
    <property type="entry name" value="ENDO3c"/>
    <property type="match status" value="1"/>
</dbReference>
<evidence type="ECO:0000256" key="4">
    <source>
        <dbReference type="ARBA" id="ARBA00023014"/>
    </source>
</evidence>
<keyword evidence="3" id="KW-0408">Iron</keyword>
<protein>
    <submittedName>
        <fullName evidence="6">HhH-GPD family protein</fullName>
    </submittedName>
</protein>
<keyword evidence="2" id="KW-0479">Metal-binding</keyword>
<dbReference type="SUPFAM" id="SSF48150">
    <property type="entry name" value="DNA-glycosylase"/>
    <property type="match status" value="1"/>
</dbReference>
<dbReference type="InterPro" id="IPR023170">
    <property type="entry name" value="HhH_base_excis_C"/>
</dbReference>
<dbReference type="RefSeq" id="WP_007040085.1">
    <property type="nucleotide sequence ID" value="NZ_AFWT01000008.1"/>
</dbReference>
<dbReference type="InterPro" id="IPR011257">
    <property type="entry name" value="DNA_glycosylase"/>
</dbReference>
<proteinExistence type="predicted"/>
<dbReference type="PATRIC" id="fig|765913.3.peg.1396"/>
<dbReference type="EMBL" id="AFWT01000008">
    <property type="protein sequence ID" value="EGV32135.1"/>
    <property type="molecule type" value="Genomic_DNA"/>
</dbReference>
<dbReference type="Pfam" id="PF00730">
    <property type="entry name" value="HhH-GPD"/>
    <property type="match status" value="1"/>
</dbReference>
<dbReference type="GO" id="GO:0003824">
    <property type="term" value="F:catalytic activity"/>
    <property type="evidence" value="ECO:0007669"/>
    <property type="project" value="InterPro"/>
</dbReference>
<dbReference type="GO" id="GO:0006284">
    <property type="term" value="P:base-excision repair"/>
    <property type="evidence" value="ECO:0007669"/>
    <property type="project" value="InterPro"/>
</dbReference>
<sequence>MGCGISRSRSGRGGLGSGDEVRLDPNRVRSVYSNLLAAYGRQGWWPADTSFEVMVGAVLTQNTAWTNVERALGRLAERIDLSAESILSLDVEALADALRPAGYFNLKAQRLRDFCSFYVASGGLDALSRIETDRLRDQLLAVKGIGPETADDMLLYAFDRPVFVVDAYTRRLFSRLGQLSGDEGYEGIRAAFEAVLGPDVAMLKEYHALLVRHAKEACRSRHPRCSTCSLRSDCPAGLDAFPLTQGD</sequence>
<dbReference type="Gene3D" id="1.10.340.30">
    <property type="entry name" value="Hypothetical protein, domain 2"/>
    <property type="match status" value="1"/>
</dbReference>
<accession>G2DZA8</accession>
<dbReference type="Gene3D" id="1.10.1670.10">
    <property type="entry name" value="Helix-hairpin-Helix base-excision DNA repair enzymes (C-terminal)"/>
    <property type="match status" value="1"/>
</dbReference>
<dbReference type="STRING" id="765913.ThidrDRAFT_1371"/>
<keyword evidence="4" id="KW-0411">Iron-sulfur</keyword>
<organism evidence="6 7">
    <name type="scientific">Thiorhodococcus drewsii AZ1</name>
    <dbReference type="NCBI Taxonomy" id="765913"/>
    <lineage>
        <taxon>Bacteria</taxon>
        <taxon>Pseudomonadati</taxon>
        <taxon>Pseudomonadota</taxon>
        <taxon>Gammaproteobacteria</taxon>
        <taxon>Chromatiales</taxon>
        <taxon>Chromatiaceae</taxon>
        <taxon>Thiorhodococcus</taxon>
    </lineage>
</organism>
<dbReference type="PANTHER" id="PTHR10359:SF19">
    <property type="entry name" value="DNA REPAIR GLYCOSYLASE MJ1434-RELATED"/>
    <property type="match status" value="1"/>
</dbReference>
<keyword evidence="7" id="KW-1185">Reference proteome</keyword>
<dbReference type="AlphaFoldDB" id="G2DZA8"/>
<dbReference type="eggNOG" id="COG2231">
    <property type="taxonomic scope" value="Bacteria"/>
</dbReference>
<name>G2DZA8_9GAMM</name>
<feature type="domain" description="HhH-GPD" evidence="5">
    <location>
        <begin position="59"/>
        <end position="216"/>
    </location>
</feature>
<evidence type="ECO:0000256" key="3">
    <source>
        <dbReference type="ARBA" id="ARBA00023004"/>
    </source>
</evidence>
<dbReference type="CDD" id="cd00056">
    <property type="entry name" value="ENDO3c"/>
    <property type="match status" value="1"/>
</dbReference>
<dbReference type="OrthoDB" id="9802365at2"/>